<dbReference type="OrthoDB" id="10032693at2759"/>
<comment type="caution">
    <text evidence="2">The sequence shown here is derived from an EMBL/GenBank/DDBJ whole genome shotgun (WGS) entry which is preliminary data.</text>
</comment>
<feature type="region of interest" description="Disordered" evidence="1">
    <location>
        <begin position="319"/>
        <end position="393"/>
    </location>
</feature>
<reference evidence="2 3" key="1">
    <citation type="journal article" date="2017" name="PLoS Biol.">
        <title>The sea cucumber genome provides insights into morphological evolution and visceral regeneration.</title>
        <authorList>
            <person name="Zhang X."/>
            <person name="Sun L."/>
            <person name="Yuan J."/>
            <person name="Sun Y."/>
            <person name="Gao Y."/>
            <person name="Zhang L."/>
            <person name="Li S."/>
            <person name="Dai H."/>
            <person name="Hamel J.F."/>
            <person name="Liu C."/>
            <person name="Yu Y."/>
            <person name="Liu S."/>
            <person name="Lin W."/>
            <person name="Guo K."/>
            <person name="Jin S."/>
            <person name="Xu P."/>
            <person name="Storey K.B."/>
            <person name="Huan P."/>
            <person name="Zhang T."/>
            <person name="Zhou Y."/>
            <person name="Zhang J."/>
            <person name="Lin C."/>
            <person name="Li X."/>
            <person name="Xing L."/>
            <person name="Huo D."/>
            <person name="Sun M."/>
            <person name="Wang L."/>
            <person name="Mercier A."/>
            <person name="Li F."/>
            <person name="Yang H."/>
            <person name="Xiang J."/>
        </authorList>
    </citation>
    <scope>NUCLEOTIDE SEQUENCE [LARGE SCALE GENOMIC DNA]</scope>
    <source>
        <strain evidence="2">Shaxun</strain>
        <tissue evidence="2">Muscle</tissue>
    </source>
</reference>
<gene>
    <name evidence="2" type="ORF">BSL78_03793</name>
</gene>
<feature type="compositionally biased region" description="Polar residues" evidence="1">
    <location>
        <begin position="343"/>
        <end position="366"/>
    </location>
</feature>
<name>A0A2G8LGA9_STIJA</name>
<evidence type="ECO:0000256" key="1">
    <source>
        <dbReference type="SAM" id="MobiDB-lite"/>
    </source>
</evidence>
<sequence>MGGAVAMVTTKSVDFSPQTVAYDEAEQELARVVGNEDTVSIFSDLPGGRAAATNTPVESHLHHHSLHTPVRENIYQHALHLIKNRCRSRTTTLSSRYQLQYPSGVSEYIWGEDLDDGDTPDVVSLPTLLSKIDEPSFSCEPNRSFYITQHHPIPMEPLKVWKGYHGNVFFQPMICRRMRMSVSDKVPVNAVNPRARKPHTSLAMEGSRFPRLGPDAKNKRATTAKTWNGRSHFQKSDPRSIASAAAASRPVTRQMSVLDRQTVLSQMDQHFGEDITWLNGTEALGALQVGTGRSRSSAHFYDNRGQHYKLRICRGLVSHNQGRPTKEDPALDVSGGKMRDSLKSSPRNQENDNGQESSAKLSYISSRKSRMMHSGSHPQTLQPQNDQRSSNSKQVVVDLTTGNEIVNGYLFGGSLNVNLIDKANQKVK</sequence>
<dbReference type="Proteomes" id="UP000230750">
    <property type="component" value="Unassembled WGS sequence"/>
</dbReference>
<feature type="compositionally biased region" description="Polar residues" evidence="1">
    <location>
        <begin position="221"/>
        <end position="231"/>
    </location>
</feature>
<dbReference type="AlphaFoldDB" id="A0A2G8LGA9"/>
<feature type="compositionally biased region" description="Polar residues" evidence="1">
    <location>
        <begin position="376"/>
        <end position="393"/>
    </location>
</feature>
<feature type="region of interest" description="Disordered" evidence="1">
    <location>
        <begin position="205"/>
        <end position="239"/>
    </location>
</feature>
<evidence type="ECO:0000313" key="3">
    <source>
        <dbReference type="Proteomes" id="UP000230750"/>
    </source>
</evidence>
<organism evidence="2 3">
    <name type="scientific">Stichopus japonicus</name>
    <name type="common">Sea cucumber</name>
    <dbReference type="NCBI Taxonomy" id="307972"/>
    <lineage>
        <taxon>Eukaryota</taxon>
        <taxon>Metazoa</taxon>
        <taxon>Echinodermata</taxon>
        <taxon>Eleutherozoa</taxon>
        <taxon>Echinozoa</taxon>
        <taxon>Holothuroidea</taxon>
        <taxon>Aspidochirotacea</taxon>
        <taxon>Aspidochirotida</taxon>
        <taxon>Stichopodidae</taxon>
        <taxon>Apostichopus</taxon>
    </lineage>
</organism>
<proteinExistence type="predicted"/>
<accession>A0A2G8LGA9</accession>
<dbReference type="EMBL" id="MRZV01000087">
    <property type="protein sequence ID" value="PIK59283.1"/>
    <property type="molecule type" value="Genomic_DNA"/>
</dbReference>
<protein>
    <submittedName>
        <fullName evidence="2">Uncharacterized protein</fullName>
    </submittedName>
</protein>
<keyword evidence="3" id="KW-1185">Reference proteome</keyword>
<evidence type="ECO:0000313" key="2">
    <source>
        <dbReference type="EMBL" id="PIK59283.1"/>
    </source>
</evidence>